<comment type="subcellular location">
    <subcellularLocation>
        <location evidence="1">Cytoplasm</location>
    </subcellularLocation>
</comment>
<dbReference type="InterPro" id="IPR036464">
    <property type="entry name" value="Rubisco_LSMT_subst-bd_sf"/>
</dbReference>
<feature type="domain" description="SET" evidence="8">
    <location>
        <begin position="95"/>
        <end position="319"/>
    </location>
</feature>
<reference evidence="9 10" key="1">
    <citation type="submission" date="2015-04" db="EMBL/GenBank/DDBJ databases">
        <authorList>
            <person name="Syromyatnikov M.Y."/>
            <person name="Popov V.N."/>
        </authorList>
    </citation>
    <scope>NUCLEOTIDE SEQUENCE [LARGE SCALE GENOMIC DNA]</scope>
</reference>
<dbReference type="InterPro" id="IPR044428">
    <property type="entry name" value="SETD3_SET"/>
</dbReference>
<dbReference type="STRING" id="568069.A0A1J1HZ76"/>
<dbReference type="GO" id="GO:0005737">
    <property type="term" value="C:cytoplasm"/>
    <property type="evidence" value="ECO:0007669"/>
    <property type="project" value="UniProtKB-SubCell"/>
</dbReference>
<dbReference type="Pfam" id="PF09273">
    <property type="entry name" value="Rubis-subs-bind"/>
    <property type="match status" value="1"/>
</dbReference>
<dbReference type="InterPro" id="IPR015353">
    <property type="entry name" value="Rubisco_LSMT_subst-bd"/>
</dbReference>
<name>A0A1J1HZ76_9DIPT</name>
<keyword evidence="5 7" id="KW-0949">S-adenosyl-L-methionine</keyword>
<dbReference type="Gene3D" id="3.90.1410.10">
    <property type="entry name" value="set domain protein methyltransferase, domain 1"/>
    <property type="match status" value="1"/>
</dbReference>
<evidence type="ECO:0000259" key="8">
    <source>
        <dbReference type="PROSITE" id="PS50280"/>
    </source>
</evidence>
<keyword evidence="3 7" id="KW-0489">Methyltransferase</keyword>
<dbReference type="GO" id="GO:0032259">
    <property type="term" value="P:methylation"/>
    <property type="evidence" value="ECO:0007669"/>
    <property type="project" value="UniProtKB-KW"/>
</dbReference>
<dbReference type="GO" id="GO:0018064">
    <property type="term" value="F:protein-L-histidine N-tele-methyltransferase activity"/>
    <property type="evidence" value="ECO:0007669"/>
    <property type="project" value="UniProtKB-EC"/>
</dbReference>
<keyword evidence="2" id="KW-0963">Cytoplasm</keyword>
<protein>
    <recommendedName>
        <fullName evidence="7">protein-histidine N-methyltransferase</fullName>
        <ecNumber evidence="7">2.1.1.85</ecNumber>
    </recommendedName>
</protein>
<gene>
    <name evidence="9" type="ORF">CLUMA_CG006303</name>
</gene>
<dbReference type="AlphaFoldDB" id="A0A1J1HZ76"/>
<dbReference type="Gene3D" id="3.90.1420.10">
    <property type="entry name" value="Rubisco LSMT, substrate-binding domain"/>
    <property type="match status" value="1"/>
</dbReference>
<evidence type="ECO:0000256" key="5">
    <source>
        <dbReference type="ARBA" id="ARBA00022691"/>
    </source>
</evidence>
<dbReference type="SUPFAM" id="SSF81822">
    <property type="entry name" value="RuBisCo LSMT C-terminal, substrate-binding domain"/>
    <property type="match status" value="1"/>
</dbReference>
<dbReference type="EMBL" id="CVRI01000035">
    <property type="protein sequence ID" value="CRK92834.1"/>
    <property type="molecule type" value="Genomic_DNA"/>
</dbReference>
<dbReference type="InterPro" id="IPR046341">
    <property type="entry name" value="SET_dom_sf"/>
</dbReference>
<keyword evidence="6" id="KW-0009">Actin-binding</keyword>
<evidence type="ECO:0000256" key="3">
    <source>
        <dbReference type="ARBA" id="ARBA00022603"/>
    </source>
</evidence>
<dbReference type="EC" id="2.1.1.85" evidence="7"/>
<dbReference type="InterPro" id="IPR025785">
    <property type="entry name" value="SETD3"/>
</dbReference>
<dbReference type="PANTHER" id="PTHR13271:SF47">
    <property type="entry name" value="ACTIN-HISTIDINE N-METHYLTRANSFERASE"/>
    <property type="match status" value="1"/>
</dbReference>
<dbReference type="PROSITE" id="PS51565">
    <property type="entry name" value="SAM_MT85_SETD3"/>
    <property type="match status" value="1"/>
</dbReference>
<accession>A0A1J1HZ76</accession>
<proteinExistence type="inferred from homology"/>
<dbReference type="GO" id="GO:0003779">
    <property type="term" value="F:actin binding"/>
    <property type="evidence" value="ECO:0007669"/>
    <property type="project" value="UniProtKB-KW"/>
</dbReference>
<dbReference type="CDD" id="cd19176">
    <property type="entry name" value="SET_SETD3"/>
    <property type="match status" value="1"/>
</dbReference>
<dbReference type="PROSITE" id="PS50280">
    <property type="entry name" value="SET"/>
    <property type="match status" value="1"/>
</dbReference>
<evidence type="ECO:0000256" key="7">
    <source>
        <dbReference type="PROSITE-ProRule" id="PRU00898"/>
    </source>
</evidence>
<evidence type="ECO:0000256" key="4">
    <source>
        <dbReference type="ARBA" id="ARBA00022679"/>
    </source>
</evidence>
<comment type="catalytic activity">
    <reaction evidence="7">
        <text>L-histidyl-[protein] + S-adenosyl-L-methionine = N(tele)-methyl-L-histidyl-[protein] + S-adenosyl-L-homocysteine + H(+)</text>
        <dbReference type="Rhea" id="RHEA:19369"/>
        <dbReference type="Rhea" id="RHEA-COMP:9745"/>
        <dbReference type="Rhea" id="RHEA-COMP:11600"/>
        <dbReference type="ChEBI" id="CHEBI:15378"/>
        <dbReference type="ChEBI" id="CHEBI:16367"/>
        <dbReference type="ChEBI" id="CHEBI:29979"/>
        <dbReference type="ChEBI" id="CHEBI:57856"/>
        <dbReference type="ChEBI" id="CHEBI:59789"/>
        <dbReference type="EC" id="2.1.1.85"/>
    </reaction>
</comment>
<dbReference type="InterPro" id="IPR001214">
    <property type="entry name" value="SET_dom"/>
</dbReference>
<dbReference type="PANTHER" id="PTHR13271">
    <property type="entry name" value="UNCHARACTERIZED PUTATIVE METHYLTRANSFERASE"/>
    <property type="match status" value="1"/>
</dbReference>
<dbReference type="OrthoDB" id="441812at2759"/>
<evidence type="ECO:0000313" key="9">
    <source>
        <dbReference type="EMBL" id="CRK92834.1"/>
    </source>
</evidence>
<evidence type="ECO:0000256" key="6">
    <source>
        <dbReference type="ARBA" id="ARBA00023203"/>
    </source>
</evidence>
<sequence>MGKKQTSKSSQSQIKLKDTLSSKERNELKVLSDAILVKTLEQPSDEFQHFIELDGLIQRIRKIESGIKSPIKSNRDNETIDDFVSWCQKQGAKFSKIQLKKIGTGSDLGLVAKVTLKKDENFIEIPDSMIFSFSKIQEDLPTPLKQCPLFDGMSNVRLAFALMIEKLKPNSNWKPYLDVLPDKFRTVLYFTPTDMRELQGTVALSSALKQVKFIASQYAFLYKFLLTTQSSADCPMVDELLISFTYDFYCWAVSCVMTRQNLVPQGESKELEAVLIGLWDMANHSNGTINTCYNEVTNNIESFCLKNFESGDQVTMAYGDRSNEDFFIHNGFVFPENTNKSYNIKLSLSKSDQLLDERTKLFTKIEVKTSGNFQVSPEFSNDLIAFVRIFNMTKDQLIYWNIADNAKDLLNSDIKLDEELEGKVRMFLLMRAKILLRAFPTTLDDDESLLATQLQRTKTMLVQYRVLEKKSLLEIIARIENIIKSDNTQN</sequence>
<dbReference type="InterPro" id="IPR050600">
    <property type="entry name" value="SETD3_SETD6_MTase"/>
</dbReference>
<keyword evidence="10" id="KW-1185">Reference proteome</keyword>
<organism evidence="9 10">
    <name type="scientific">Clunio marinus</name>
    <dbReference type="NCBI Taxonomy" id="568069"/>
    <lineage>
        <taxon>Eukaryota</taxon>
        <taxon>Metazoa</taxon>
        <taxon>Ecdysozoa</taxon>
        <taxon>Arthropoda</taxon>
        <taxon>Hexapoda</taxon>
        <taxon>Insecta</taxon>
        <taxon>Pterygota</taxon>
        <taxon>Neoptera</taxon>
        <taxon>Endopterygota</taxon>
        <taxon>Diptera</taxon>
        <taxon>Nematocera</taxon>
        <taxon>Chironomoidea</taxon>
        <taxon>Chironomidae</taxon>
        <taxon>Clunio</taxon>
    </lineage>
</organism>
<dbReference type="SUPFAM" id="SSF82199">
    <property type="entry name" value="SET domain"/>
    <property type="match status" value="1"/>
</dbReference>
<comment type="similarity">
    <text evidence="7">Belongs to the class V-like SAM-binding methyltransferase superfamily. SETD3 actin-histidine methyltransferase family.</text>
</comment>
<dbReference type="Proteomes" id="UP000183832">
    <property type="component" value="Unassembled WGS sequence"/>
</dbReference>
<evidence type="ECO:0000256" key="1">
    <source>
        <dbReference type="ARBA" id="ARBA00004496"/>
    </source>
</evidence>
<dbReference type="GO" id="GO:0016279">
    <property type="term" value="F:protein-lysine N-methyltransferase activity"/>
    <property type="evidence" value="ECO:0007669"/>
    <property type="project" value="TreeGrafter"/>
</dbReference>
<evidence type="ECO:0000256" key="2">
    <source>
        <dbReference type="ARBA" id="ARBA00022490"/>
    </source>
</evidence>
<evidence type="ECO:0000313" key="10">
    <source>
        <dbReference type="Proteomes" id="UP000183832"/>
    </source>
</evidence>
<keyword evidence="4 7" id="KW-0808">Transferase</keyword>